<protein>
    <submittedName>
        <fullName evidence="1">Uncharacterized protein</fullName>
    </submittedName>
</protein>
<name>A0A212FA04_DANPL</name>
<evidence type="ECO:0000313" key="1">
    <source>
        <dbReference type="EMBL" id="OWR50566.1"/>
    </source>
</evidence>
<keyword evidence="2" id="KW-1185">Reference proteome</keyword>
<organism evidence="1 2">
    <name type="scientific">Danaus plexippus plexippus</name>
    <dbReference type="NCBI Taxonomy" id="278856"/>
    <lineage>
        <taxon>Eukaryota</taxon>
        <taxon>Metazoa</taxon>
        <taxon>Ecdysozoa</taxon>
        <taxon>Arthropoda</taxon>
        <taxon>Hexapoda</taxon>
        <taxon>Insecta</taxon>
        <taxon>Pterygota</taxon>
        <taxon>Neoptera</taxon>
        <taxon>Endopterygota</taxon>
        <taxon>Lepidoptera</taxon>
        <taxon>Glossata</taxon>
        <taxon>Ditrysia</taxon>
        <taxon>Papilionoidea</taxon>
        <taxon>Nymphalidae</taxon>
        <taxon>Danainae</taxon>
        <taxon>Danaini</taxon>
        <taxon>Danaina</taxon>
        <taxon>Danaus</taxon>
        <taxon>Danaus</taxon>
    </lineage>
</organism>
<dbReference type="KEGG" id="dpl:KGM_202391"/>
<dbReference type="Proteomes" id="UP000007151">
    <property type="component" value="Unassembled WGS sequence"/>
</dbReference>
<sequence length="296" mass="34633">MYFIAIALLSVYGQSDARHQSVNLNLETSLLFEPGDENGTLFLEKIQNLLDQIKHAISAKPVFRNRDDDVFTNFLNNFLNVLVKYDGKDLKMFIQKLNIVFKKMFNSNVIFSENSKSIIQDFLKEHAYKESDELKSYVRMTTDNNNAILLFALKEFNKFYNEKDAHKMDDVITRLDKKIKKNMSKIIKQALNIMFVDKFKELDETMRNDFKNTLDTFLKNFSKNGKSNLDVIDEILNIFVKQTNETNYDSEGTYYDILVSLETPILSSVKKKLFGMKKYVIQETHNIRGSYSSRLY</sequence>
<dbReference type="AlphaFoldDB" id="A0A212FA04"/>
<evidence type="ECO:0000313" key="2">
    <source>
        <dbReference type="Proteomes" id="UP000007151"/>
    </source>
</evidence>
<gene>
    <name evidence="1" type="ORF">KGM_202391</name>
</gene>
<accession>A0A212FA04</accession>
<dbReference type="EMBL" id="AGBW02009535">
    <property type="protein sequence ID" value="OWR50566.1"/>
    <property type="molecule type" value="Genomic_DNA"/>
</dbReference>
<reference evidence="1 2" key="1">
    <citation type="journal article" date="2011" name="Cell">
        <title>The monarch butterfly genome yields insights into long-distance migration.</title>
        <authorList>
            <person name="Zhan S."/>
            <person name="Merlin C."/>
            <person name="Boore J.L."/>
            <person name="Reppert S.M."/>
        </authorList>
    </citation>
    <scope>NUCLEOTIDE SEQUENCE [LARGE SCALE GENOMIC DNA]</scope>
    <source>
        <strain evidence="1">F-2</strain>
    </source>
</reference>
<comment type="caution">
    <text evidence="1">The sequence shown here is derived from an EMBL/GenBank/DDBJ whole genome shotgun (WGS) entry which is preliminary data.</text>
</comment>
<proteinExistence type="predicted"/>
<dbReference type="InParanoid" id="A0A212FA04"/>